<dbReference type="PANTHER" id="PTHR46361:SF3">
    <property type="entry name" value="ELECTRON CARRIER_ PROTEIN DISULFIDE OXIDOREDUCTASE"/>
    <property type="match status" value="1"/>
</dbReference>
<sequence>MQPTPYRWLRLVLLLLPLLTAIRAQADNNTLELLHRPWNELLKRYVQPDGRLPYADLAEHDEQLRGYLQALRHVTPEASWTRQDQAAFWLNVYNAYTLNLAVEYYPVQRLGDIKIKTVGGYKPAWEAPEVNVGGKLYSLNQIEREILPRLLPQDARRFLALHCAAASSPALLPEAYDGARLDQQLDAQARRFVNDATRNQLSAAAVQVSSVFDWHAAEFGEKAQLIAFLNRYATTRIEPAATVQYLPYDWTLNDTGASGVMAQQARKH</sequence>
<protein>
    <submittedName>
        <fullName evidence="3">DUF547 domain-containing protein</fullName>
    </submittedName>
</protein>
<feature type="signal peptide" evidence="1">
    <location>
        <begin position="1"/>
        <end position="26"/>
    </location>
</feature>
<evidence type="ECO:0000259" key="2">
    <source>
        <dbReference type="Pfam" id="PF04784"/>
    </source>
</evidence>
<dbReference type="OrthoDB" id="526867at2"/>
<comment type="caution">
    <text evidence="3">The sequence shown here is derived from an EMBL/GenBank/DDBJ whole genome shotgun (WGS) entry which is preliminary data.</text>
</comment>
<keyword evidence="4" id="KW-1185">Reference proteome</keyword>
<evidence type="ECO:0000313" key="3">
    <source>
        <dbReference type="EMBL" id="RTQ45237.1"/>
    </source>
</evidence>
<evidence type="ECO:0000256" key="1">
    <source>
        <dbReference type="SAM" id="SignalP"/>
    </source>
</evidence>
<dbReference type="Pfam" id="PF04784">
    <property type="entry name" value="DUF547"/>
    <property type="match status" value="1"/>
</dbReference>
<feature type="chain" id="PRO_5018660131" evidence="1">
    <location>
        <begin position="27"/>
        <end position="268"/>
    </location>
</feature>
<organism evidence="3 4">
    <name type="scientific">Hymenobacter gummosus</name>
    <dbReference type="NCBI Taxonomy" id="1776032"/>
    <lineage>
        <taxon>Bacteria</taxon>
        <taxon>Pseudomonadati</taxon>
        <taxon>Bacteroidota</taxon>
        <taxon>Cytophagia</taxon>
        <taxon>Cytophagales</taxon>
        <taxon>Hymenobacteraceae</taxon>
        <taxon>Hymenobacter</taxon>
    </lineage>
</organism>
<dbReference type="InterPro" id="IPR006869">
    <property type="entry name" value="DUF547"/>
</dbReference>
<name>A0A3S0H243_9BACT</name>
<dbReference type="PANTHER" id="PTHR46361">
    <property type="entry name" value="ELECTRON CARRIER/ PROTEIN DISULFIDE OXIDOREDUCTASE"/>
    <property type="match status" value="1"/>
</dbReference>
<proteinExistence type="predicted"/>
<dbReference type="AlphaFoldDB" id="A0A3S0H243"/>
<feature type="domain" description="DUF547" evidence="2">
    <location>
        <begin position="79"/>
        <end position="193"/>
    </location>
</feature>
<gene>
    <name evidence="3" type="ORF">EJV47_25505</name>
</gene>
<reference evidence="3 4" key="1">
    <citation type="submission" date="2018-12" db="EMBL/GenBank/DDBJ databases">
        <title>Hymenobacter gummosus sp. nov., isolated from a spring.</title>
        <authorList>
            <person name="Nie L."/>
        </authorList>
    </citation>
    <scope>NUCLEOTIDE SEQUENCE [LARGE SCALE GENOMIC DNA]</scope>
    <source>
        <strain evidence="3 4">KCTC 52166</strain>
    </source>
</reference>
<dbReference type="Proteomes" id="UP000282184">
    <property type="component" value="Unassembled WGS sequence"/>
</dbReference>
<dbReference type="RefSeq" id="WP_126696050.1">
    <property type="nucleotide sequence ID" value="NZ_RXOF01000021.1"/>
</dbReference>
<accession>A0A3S0H243</accession>
<keyword evidence="1" id="KW-0732">Signal</keyword>
<evidence type="ECO:0000313" key="4">
    <source>
        <dbReference type="Proteomes" id="UP000282184"/>
    </source>
</evidence>
<dbReference type="EMBL" id="RXOF01000021">
    <property type="protein sequence ID" value="RTQ45237.1"/>
    <property type="molecule type" value="Genomic_DNA"/>
</dbReference>